<comment type="caution">
    <text evidence="2">The sequence shown here is derived from an EMBL/GenBank/DDBJ whole genome shotgun (WGS) entry which is preliminary data.</text>
</comment>
<sequence>MHMPEDDPHSSTLPGFRVTRDPERAITRSRPGRKKKLVEFEDIQQPIPNSPEENYPLRFITQLPYGVTHIYYTGKEHTYWFYEYCGIGHPIVREDVKFSAYSYLRAWERENRKKTNDQLDDVRRASLLSRMSITWGIDVGESARDTQRIQEFTDEVATLRRHLDSVNDQLYAHVRPTSEEGHDVRMVPLPPGGGARMRQRESSLFTRGGGTSRRRRGTRDDFDPS</sequence>
<evidence type="ECO:0000313" key="2">
    <source>
        <dbReference type="EMBL" id="KAF6152906.1"/>
    </source>
</evidence>
<proteinExistence type="predicted"/>
<name>A0A7J7MDD7_9MAGN</name>
<evidence type="ECO:0000313" key="3">
    <source>
        <dbReference type="Proteomes" id="UP000541444"/>
    </source>
</evidence>
<dbReference type="EMBL" id="JACGCM010001594">
    <property type="protein sequence ID" value="KAF6152906.1"/>
    <property type="molecule type" value="Genomic_DNA"/>
</dbReference>
<reference evidence="2 3" key="1">
    <citation type="journal article" date="2020" name="IScience">
        <title>Genome Sequencing of the Endangered Kingdonia uniflora (Circaeasteraceae, Ranunculales) Reveals Potential Mechanisms of Evolutionary Specialization.</title>
        <authorList>
            <person name="Sun Y."/>
            <person name="Deng T."/>
            <person name="Zhang A."/>
            <person name="Moore M.J."/>
            <person name="Landis J.B."/>
            <person name="Lin N."/>
            <person name="Zhang H."/>
            <person name="Zhang X."/>
            <person name="Huang J."/>
            <person name="Zhang X."/>
            <person name="Sun H."/>
            <person name="Wang H."/>
        </authorList>
    </citation>
    <scope>NUCLEOTIDE SEQUENCE [LARGE SCALE GENOMIC DNA]</scope>
    <source>
        <strain evidence="2">TB1705</strain>
        <tissue evidence="2">Leaf</tissue>
    </source>
</reference>
<protein>
    <submittedName>
        <fullName evidence="2">Uncharacterized protein</fullName>
    </submittedName>
</protein>
<keyword evidence="3" id="KW-1185">Reference proteome</keyword>
<organism evidence="2 3">
    <name type="scientific">Kingdonia uniflora</name>
    <dbReference type="NCBI Taxonomy" id="39325"/>
    <lineage>
        <taxon>Eukaryota</taxon>
        <taxon>Viridiplantae</taxon>
        <taxon>Streptophyta</taxon>
        <taxon>Embryophyta</taxon>
        <taxon>Tracheophyta</taxon>
        <taxon>Spermatophyta</taxon>
        <taxon>Magnoliopsida</taxon>
        <taxon>Ranunculales</taxon>
        <taxon>Circaeasteraceae</taxon>
        <taxon>Kingdonia</taxon>
    </lineage>
</organism>
<feature type="region of interest" description="Disordered" evidence="1">
    <location>
        <begin position="177"/>
        <end position="225"/>
    </location>
</feature>
<dbReference type="Proteomes" id="UP000541444">
    <property type="component" value="Unassembled WGS sequence"/>
</dbReference>
<evidence type="ECO:0000256" key="1">
    <source>
        <dbReference type="SAM" id="MobiDB-lite"/>
    </source>
</evidence>
<dbReference type="OrthoDB" id="1939467at2759"/>
<feature type="region of interest" description="Disordered" evidence="1">
    <location>
        <begin position="1"/>
        <end position="31"/>
    </location>
</feature>
<gene>
    <name evidence="2" type="ORF">GIB67_039613</name>
</gene>
<accession>A0A7J7MDD7</accession>
<dbReference type="AlphaFoldDB" id="A0A7J7MDD7"/>